<dbReference type="InterPro" id="IPR029063">
    <property type="entry name" value="SAM-dependent_MTases_sf"/>
</dbReference>
<dbReference type="PROSITE" id="PS00092">
    <property type="entry name" value="N6_MTASE"/>
    <property type="match status" value="1"/>
</dbReference>
<reference evidence="8 9" key="1">
    <citation type="submission" date="2023-11" db="EMBL/GenBank/DDBJ databases">
        <title>Arctic aerobic anoxygenic photoheterotroph Sediminicoccus rosea KRV36 adapts its photosynthesis to long days of polar summer.</title>
        <authorList>
            <person name="Tomasch J."/>
            <person name="Kopejtka K."/>
            <person name="Bily T."/>
            <person name="Gardiner A.T."/>
            <person name="Gardian Z."/>
            <person name="Shivaramu S."/>
            <person name="Koblizek M."/>
            <person name="Engelhardt F."/>
            <person name="Kaftan D."/>
        </authorList>
    </citation>
    <scope>NUCLEOTIDE SEQUENCE [LARGE SCALE GENOMIC DNA]</scope>
    <source>
        <strain evidence="8 9">R-30</strain>
    </source>
</reference>
<sequence length="970" mass="107382">MAAEGRTPPAPRTSYAYSPRLDPALRADPSGRADALPPLLEKATREKLTPEEAALLAEALRRHEPWLEWAGKRETPGFAVDPVALHIHERVSTQAILRAAARQDVTRDLFADPTLSYAQAVKFYQHDVDWANRLILGDSLQVMASLGQRENLAGKVQMIYLDPPYGIRFGSNFQPETGKRTVSDRESDLTREPEMVRAYRDTWRLGVHSYLAYLRDRLVVARSLLADTGSIFVQIGDENVHRVRALLDEIFGSENFISLITVKKTGGQTSETLSAVSDYIIFYCKDRRNFFFKPPLLELKAGQGATTGERYDQVQLPDGQERRATESDLDATDVRFFQLTSTSSNRPAREHERIEIPFEGRAFPPPDGRTWSTTPTGMERLIRAGRITGGGKTLRFRRYLQDFAATTIGNFWSDVAGATDKSYVVETNPRVIERCMLMTTRPGDIVLDATCGSGTTAFVAEQWGRRWITIDTSRVAVAIARQRLLTAKFDHYRLKDEAKGLAEGFVCKTVPHIMLRSIAQNAALDPIFTKHDPILDARLNDLNTALATVGSNQRSHLAGKLITKQKAEGKRAITEADRRRWDLPKAPDGFQHWTAPFDTDPDHPENLAQAITAYRAAWRAKQEEVDKAIADAAEPEDLLDQPQVVRGITRVSGPFTVEAVQPAETSLDEAAHESPIDGAPESLDETFAGDAAGRAAAEPQNAEAYLDQMLRLLKMDGVRFLDNRVMKFSRLEPLGARSQAIHAEGRWALEGETDADPEGRATVAIAFGPQYGPVTAKQVEQLIRATSRRGYDELVIAGFAFDGAAQAAIEEAEHPELRVHMANIRPDVNPGMAGLLKDAPAAQLFTVFGKPRSTLESIGKDEWRVVMEGVDIYDPVSNTVTPSRADKVAAWFVDSDYDGRSFCITQAFFPDKDAWSKLSAALKGVVDEEAFAALSGTVSLPFPKGQHACVAVKVIDPRGNEVMRLHRLEG</sequence>
<evidence type="ECO:0000256" key="3">
    <source>
        <dbReference type="ARBA" id="ARBA00022603"/>
    </source>
</evidence>
<dbReference type="PANTHER" id="PTHR13370">
    <property type="entry name" value="RNA METHYLASE-RELATED"/>
    <property type="match status" value="1"/>
</dbReference>
<keyword evidence="3 8" id="KW-0489">Methyltransferase</keyword>
<protein>
    <recommendedName>
        <fullName evidence="2">site-specific DNA-methyltransferase (adenine-specific)</fullName>
        <ecNumber evidence="2">2.1.1.72</ecNumber>
    </recommendedName>
</protein>
<organism evidence="8 9">
    <name type="scientific">Sediminicoccus rosea</name>
    <dbReference type="NCBI Taxonomy" id="1225128"/>
    <lineage>
        <taxon>Bacteria</taxon>
        <taxon>Pseudomonadati</taxon>
        <taxon>Pseudomonadota</taxon>
        <taxon>Alphaproteobacteria</taxon>
        <taxon>Acetobacterales</taxon>
        <taxon>Roseomonadaceae</taxon>
        <taxon>Sediminicoccus</taxon>
    </lineage>
</organism>
<dbReference type="PRINTS" id="PR00508">
    <property type="entry name" value="S21N4MTFRASE"/>
</dbReference>
<dbReference type="InterPro" id="IPR002941">
    <property type="entry name" value="DNA_methylase_N4/N6"/>
</dbReference>
<dbReference type="GO" id="GO:0032259">
    <property type="term" value="P:methylation"/>
    <property type="evidence" value="ECO:0007669"/>
    <property type="project" value="UniProtKB-KW"/>
</dbReference>
<evidence type="ECO:0000256" key="6">
    <source>
        <dbReference type="SAM" id="MobiDB-lite"/>
    </source>
</evidence>
<keyword evidence="4 8" id="KW-0808">Transferase</keyword>
<dbReference type="SUPFAM" id="SSF53335">
    <property type="entry name" value="S-adenosyl-L-methionine-dependent methyltransferases"/>
    <property type="match status" value="1"/>
</dbReference>
<name>A0ABZ0PDA1_9PROT</name>
<dbReference type="PANTHER" id="PTHR13370:SF16">
    <property type="entry name" value="SITE-SPECIFIC DNA-METHYLTRANSFERASE (ADENINE-SPECIFIC)"/>
    <property type="match status" value="1"/>
</dbReference>
<dbReference type="EMBL" id="CP137852">
    <property type="protein sequence ID" value="WPB83670.1"/>
    <property type="molecule type" value="Genomic_DNA"/>
</dbReference>
<comment type="similarity">
    <text evidence="1">Belongs to the N(4)/N(6)-methyltransferase family.</text>
</comment>
<evidence type="ECO:0000259" key="7">
    <source>
        <dbReference type="Pfam" id="PF01555"/>
    </source>
</evidence>
<feature type="domain" description="DNA methylase N-4/N-6" evidence="7">
    <location>
        <begin position="156"/>
        <end position="480"/>
    </location>
</feature>
<evidence type="ECO:0000313" key="8">
    <source>
        <dbReference type="EMBL" id="WPB83670.1"/>
    </source>
</evidence>
<feature type="region of interest" description="Disordered" evidence="6">
    <location>
        <begin position="1"/>
        <end position="34"/>
    </location>
</feature>
<dbReference type="GO" id="GO:0008168">
    <property type="term" value="F:methyltransferase activity"/>
    <property type="evidence" value="ECO:0007669"/>
    <property type="project" value="UniProtKB-KW"/>
</dbReference>
<proteinExistence type="inferred from homology"/>
<accession>A0ABZ0PDA1</accession>
<dbReference type="InterPro" id="IPR002052">
    <property type="entry name" value="DNA_methylase_N6_adenine_CS"/>
</dbReference>
<evidence type="ECO:0000313" key="9">
    <source>
        <dbReference type="Proteomes" id="UP001305521"/>
    </source>
</evidence>
<evidence type="ECO:0000256" key="2">
    <source>
        <dbReference type="ARBA" id="ARBA00011900"/>
    </source>
</evidence>
<dbReference type="EC" id="2.1.1.72" evidence="2"/>
<comment type="catalytic activity">
    <reaction evidence="5">
        <text>a 2'-deoxyadenosine in DNA + S-adenosyl-L-methionine = an N(6)-methyl-2'-deoxyadenosine in DNA + S-adenosyl-L-homocysteine + H(+)</text>
        <dbReference type="Rhea" id="RHEA:15197"/>
        <dbReference type="Rhea" id="RHEA-COMP:12418"/>
        <dbReference type="Rhea" id="RHEA-COMP:12419"/>
        <dbReference type="ChEBI" id="CHEBI:15378"/>
        <dbReference type="ChEBI" id="CHEBI:57856"/>
        <dbReference type="ChEBI" id="CHEBI:59789"/>
        <dbReference type="ChEBI" id="CHEBI:90615"/>
        <dbReference type="ChEBI" id="CHEBI:90616"/>
        <dbReference type="EC" id="2.1.1.72"/>
    </reaction>
</comment>
<dbReference type="Pfam" id="PF01555">
    <property type="entry name" value="N6_N4_Mtase"/>
    <property type="match status" value="1"/>
</dbReference>
<evidence type="ECO:0000256" key="4">
    <source>
        <dbReference type="ARBA" id="ARBA00022679"/>
    </source>
</evidence>
<dbReference type="Proteomes" id="UP001305521">
    <property type="component" value="Chromosome"/>
</dbReference>
<evidence type="ECO:0000256" key="1">
    <source>
        <dbReference type="ARBA" id="ARBA00006594"/>
    </source>
</evidence>
<dbReference type="InterPro" id="IPR001091">
    <property type="entry name" value="RM_Methyltransferase"/>
</dbReference>
<dbReference type="RefSeq" id="WP_296740206.1">
    <property type="nucleotide sequence ID" value="NZ_CP137852.1"/>
</dbReference>
<dbReference type="Gene3D" id="3.40.50.150">
    <property type="entry name" value="Vaccinia Virus protein VP39"/>
    <property type="match status" value="1"/>
</dbReference>
<gene>
    <name evidence="8" type="ORF">R9Z33_16335</name>
</gene>
<keyword evidence="9" id="KW-1185">Reference proteome</keyword>
<evidence type="ECO:0000256" key="5">
    <source>
        <dbReference type="ARBA" id="ARBA00047942"/>
    </source>
</evidence>